<dbReference type="HOGENOM" id="CLU_021695_4_1_1"/>
<reference evidence="6" key="1">
    <citation type="submission" date="2011-07" db="EMBL/GenBank/DDBJ databases">
        <authorList>
            <consortium name="Caenorhabditis brenneri Sequencing and Analysis Consortium"/>
            <person name="Wilson R.K."/>
        </authorList>
    </citation>
    <scope>NUCLEOTIDE SEQUENCE [LARGE SCALE GENOMIC DNA]</scope>
    <source>
        <strain evidence="6">PB2801</strain>
    </source>
</reference>
<dbReference type="EMBL" id="GL379859">
    <property type="protein sequence ID" value="EGT57115.1"/>
    <property type="molecule type" value="Genomic_DNA"/>
</dbReference>
<comment type="similarity">
    <text evidence="2">Belongs to the Rab GDI family.</text>
</comment>
<dbReference type="PIRSF" id="PIRSF016550">
    <property type="entry name" value="Rab_ger_ger_transf_A_euk"/>
    <property type="match status" value="1"/>
</dbReference>
<evidence type="ECO:0000256" key="3">
    <source>
        <dbReference type="ARBA" id="ARBA00022468"/>
    </source>
</evidence>
<dbReference type="OrthoDB" id="1923006at2759"/>
<dbReference type="InterPro" id="IPR036188">
    <property type="entry name" value="FAD/NAD-bd_sf"/>
</dbReference>
<dbReference type="FunCoup" id="G0NBU8">
    <property type="interactions" value="1669"/>
</dbReference>
<keyword evidence="3" id="KW-0343">GTPase activation</keyword>
<dbReference type="PRINTS" id="PR00891">
    <property type="entry name" value="RABGDIREP"/>
</dbReference>
<dbReference type="SUPFAM" id="SSF51905">
    <property type="entry name" value="FAD/NAD(P)-binding domain"/>
    <property type="match status" value="1"/>
</dbReference>
<dbReference type="PANTHER" id="PTHR11787:SF4">
    <property type="entry name" value="CHM, RAB ESCORT PROTEIN 1"/>
    <property type="match status" value="1"/>
</dbReference>
<dbReference type="OMA" id="EHYVLHA"/>
<dbReference type="STRING" id="135651.G0NBU8"/>
<dbReference type="GO" id="GO:0006886">
    <property type="term" value="P:intracellular protein transport"/>
    <property type="evidence" value="ECO:0007669"/>
    <property type="project" value="InterPro"/>
</dbReference>
<dbReference type="InterPro" id="IPR001738">
    <property type="entry name" value="Rab_escort"/>
</dbReference>
<evidence type="ECO:0000256" key="2">
    <source>
        <dbReference type="ARBA" id="ARBA00005593"/>
    </source>
</evidence>
<dbReference type="InParanoid" id="G0NBU8"/>
<evidence type="ECO:0000256" key="4">
    <source>
        <dbReference type="ARBA" id="ARBA00022490"/>
    </source>
</evidence>
<dbReference type="GO" id="GO:0005634">
    <property type="term" value="C:nucleus"/>
    <property type="evidence" value="ECO:0007669"/>
    <property type="project" value="TreeGrafter"/>
</dbReference>
<gene>
    <name evidence="5" type="primary">Cbn-rep-1</name>
    <name evidence="5" type="ORF">CAEBREN_25674</name>
</gene>
<dbReference type="Pfam" id="PF00996">
    <property type="entry name" value="GDI"/>
    <property type="match status" value="2"/>
</dbReference>
<dbReference type="FunFam" id="1.10.405.10:FF:000003">
    <property type="entry name" value="Rab proteins geranylgeranyltransferase component A"/>
    <property type="match status" value="1"/>
</dbReference>
<dbReference type="Proteomes" id="UP000008068">
    <property type="component" value="Unassembled WGS sequence"/>
</dbReference>
<evidence type="ECO:0000313" key="5">
    <source>
        <dbReference type="EMBL" id="EGT57115.1"/>
    </source>
</evidence>
<name>G0NBU8_CAEBE</name>
<protein>
    <submittedName>
        <fullName evidence="5">CBN-REP-1 protein</fullName>
    </submittedName>
</protein>
<keyword evidence="4" id="KW-0963">Cytoplasm</keyword>
<dbReference type="GO" id="GO:0005092">
    <property type="term" value="F:GDP-dissociation inhibitor activity"/>
    <property type="evidence" value="ECO:0007669"/>
    <property type="project" value="InterPro"/>
</dbReference>
<dbReference type="eggNOG" id="KOG4405">
    <property type="taxonomic scope" value="Eukaryota"/>
</dbReference>
<dbReference type="Gene3D" id="1.10.405.10">
    <property type="entry name" value="Guanine Nucleotide Dissociation Inhibitor, domain 1"/>
    <property type="match status" value="1"/>
</dbReference>
<dbReference type="PANTHER" id="PTHR11787">
    <property type="entry name" value="RAB GDP-DISSOCIATION INHIBITOR"/>
    <property type="match status" value="1"/>
</dbReference>
<dbReference type="InterPro" id="IPR018203">
    <property type="entry name" value="GDP_dissociation_inhibitor"/>
</dbReference>
<dbReference type="GO" id="GO:0007264">
    <property type="term" value="P:small GTPase-mediated signal transduction"/>
    <property type="evidence" value="ECO:0007669"/>
    <property type="project" value="InterPro"/>
</dbReference>
<dbReference type="GO" id="GO:0005968">
    <property type="term" value="C:Rab-protein geranylgeranyltransferase complex"/>
    <property type="evidence" value="ECO:0007669"/>
    <property type="project" value="InterPro"/>
</dbReference>
<sequence>MEEKLPEYADVVVLGTGLPEALLAAACGRAGLSVLHLDRNQYYGGDWSSFTMTMIHEAAENKDCKLSSEEVSKISSTFLKNNEKLIELGDRKVVDDMDIKWIPREMDEVPMQEKLKALGQMRKFSIDLLPKMLLSKGDMVRTLCDSQVSMYAEFKLVDRQLCPSECEKTKKILLNPVPVSKGEIFQSEALTMLEKRNLMKFITFCTLWNGKTKSEQFIVMDGTGDRPFAEFLEMMGVSKKLQEFIIHTIGILDSQPTTASGMKACCEFMNSVGCYGPSPFLFPIYGCGELSQCFCRLAAVFGSIYCLGRPIQALVEEDGKIVAVIADNQRINCRHVIMSSRYVPEDIPLQSSQKFDRIVYATDKPLKKDEKEAMTLVNLAAFRPDSEVSRVVEAGGYMSTAPNGHFLVHATGTQEGSSNVESLVERLFEENEISPYWKMSFTMNSLKFDSSQMGGVSNIVVAPPVDPSIHYANVIDEVLLHFSFSFIFDIF</sequence>
<evidence type="ECO:0000256" key="1">
    <source>
        <dbReference type="ARBA" id="ARBA00004496"/>
    </source>
</evidence>
<dbReference type="AlphaFoldDB" id="G0NBU8"/>
<dbReference type="GO" id="GO:0016192">
    <property type="term" value="P:vesicle-mediated transport"/>
    <property type="evidence" value="ECO:0007669"/>
    <property type="project" value="TreeGrafter"/>
</dbReference>
<accession>G0NBU8</accession>
<evidence type="ECO:0000313" key="6">
    <source>
        <dbReference type="Proteomes" id="UP000008068"/>
    </source>
</evidence>
<dbReference type="Gene3D" id="3.50.50.60">
    <property type="entry name" value="FAD/NAD(P)-binding domain"/>
    <property type="match status" value="1"/>
</dbReference>
<keyword evidence="6" id="KW-1185">Reference proteome</keyword>
<dbReference type="GO" id="GO:0005829">
    <property type="term" value="C:cytosol"/>
    <property type="evidence" value="ECO:0007669"/>
    <property type="project" value="TreeGrafter"/>
</dbReference>
<proteinExistence type="inferred from homology"/>
<organism evidence="6">
    <name type="scientific">Caenorhabditis brenneri</name>
    <name type="common">Nematode worm</name>
    <dbReference type="NCBI Taxonomy" id="135651"/>
    <lineage>
        <taxon>Eukaryota</taxon>
        <taxon>Metazoa</taxon>
        <taxon>Ecdysozoa</taxon>
        <taxon>Nematoda</taxon>
        <taxon>Chromadorea</taxon>
        <taxon>Rhabditida</taxon>
        <taxon>Rhabditina</taxon>
        <taxon>Rhabditomorpha</taxon>
        <taxon>Rhabditoidea</taxon>
        <taxon>Rhabditidae</taxon>
        <taxon>Peloderinae</taxon>
        <taxon>Caenorhabditis</taxon>
    </lineage>
</organism>
<dbReference type="Gene3D" id="3.30.519.10">
    <property type="entry name" value="Guanine Nucleotide Dissociation Inhibitor, domain 2"/>
    <property type="match status" value="1"/>
</dbReference>
<dbReference type="GO" id="GO:0005096">
    <property type="term" value="F:GTPase activator activity"/>
    <property type="evidence" value="ECO:0007669"/>
    <property type="project" value="UniProtKB-KW"/>
</dbReference>
<comment type="subcellular location">
    <subcellularLocation>
        <location evidence="1">Cytoplasm</location>
    </subcellularLocation>
</comment>